<dbReference type="Proteomes" id="UP000319578">
    <property type="component" value="Unassembled WGS sequence"/>
</dbReference>
<evidence type="ECO:0000313" key="2">
    <source>
        <dbReference type="Proteomes" id="UP000319578"/>
    </source>
</evidence>
<gene>
    <name evidence="1" type="ORF">BRE01_54770</name>
</gene>
<dbReference type="EMBL" id="BJON01000023">
    <property type="protein sequence ID" value="GED71775.1"/>
    <property type="molecule type" value="Genomic_DNA"/>
</dbReference>
<sequence length="64" mass="7482">MAGYFWTYSRCRAHFDRGTKKNKEKYRQIENDFSILNVCGMGDWGPTPDFSQYARSLTGMVSDF</sequence>
<evidence type="ECO:0000313" key="1">
    <source>
        <dbReference type="EMBL" id="GED71775.1"/>
    </source>
</evidence>
<keyword evidence="2" id="KW-1185">Reference proteome</keyword>
<proteinExistence type="predicted"/>
<reference evidence="1 2" key="1">
    <citation type="submission" date="2019-06" db="EMBL/GenBank/DDBJ databases">
        <title>Whole genome shotgun sequence of Brevibacillus reuszeri NBRC 15719.</title>
        <authorList>
            <person name="Hosoyama A."/>
            <person name="Uohara A."/>
            <person name="Ohji S."/>
            <person name="Ichikawa N."/>
        </authorList>
    </citation>
    <scope>NUCLEOTIDE SEQUENCE [LARGE SCALE GENOMIC DNA]</scope>
    <source>
        <strain evidence="1 2">NBRC 15719</strain>
    </source>
</reference>
<organism evidence="1 2">
    <name type="scientific">Brevibacillus reuszeri</name>
    <dbReference type="NCBI Taxonomy" id="54915"/>
    <lineage>
        <taxon>Bacteria</taxon>
        <taxon>Bacillati</taxon>
        <taxon>Bacillota</taxon>
        <taxon>Bacilli</taxon>
        <taxon>Bacillales</taxon>
        <taxon>Paenibacillaceae</taxon>
        <taxon>Brevibacillus</taxon>
    </lineage>
</organism>
<accession>A0ABQ0TV94</accession>
<name>A0ABQ0TV94_9BACL</name>
<comment type="caution">
    <text evidence="1">The sequence shown here is derived from an EMBL/GenBank/DDBJ whole genome shotgun (WGS) entry which is preliminary data.</text>
</comment>
<protein>
    <submittedName>
        <fullName evidence="1">Uncharacterized protein</fullName>
    </submittedName>
</protein>